<reference evidence="3" key="1">
    <citation type="submission" date="2015-02" db="EMBL/GenBank/DDBJ databases">
        <title>Genome sequencing for Strongylocentrotus purpuratus.</title>
        <authorList>
            <person name="Murali S."/>
            <person name="Liu Y."/>
            <person name="Vee V."/>
            <person name="English A."/>
            <person name="Wang M."/>
            <person name="Skinner E."/>
            <person name="Han Y."/>
            <person name="Muzny D.M."/>
            <person name="Worley K.C."/>
            <person name="Gibbs R.A."/>
        </authorList>
    </citation>
    <scope>NUCLEOTIDE SEQUENCE</scope>
</reference>
<evidence type="ECO:0000313" key="2">
    <source>
        <dbReference type="EnsemblMetazoa" id="XP_030837183"/>
    </source>
</evidence>
<proteinExistence type="predicted"/>
<accession>A0A7M7NIN0</accession>
<dbReference type="GeneID" id="115922377"/>
<organism evidence="2 3">
    <name type="scientific">Strongylocentrotus purpuratus</name>
    <name type="common">Purple sea urchin</name>
    <dbReference type="NCBI Taxonomy" id="7668"/>
    <lineage>
        <taxon>Eukaryota</taxon>
        <taxon>Metazoa</taxon>
        <taxon>Echinodermata</taxon>
        <taxon>Eleutherozoa</taxon>
        <taxon>Echinozoa</taxon>
        <taxon>Echinoidea</taxon>
        <taxon>Euechinoidea</taxon>
        <taxon>Echinacea</taxon>
        <taxon>Camarodonta</taxon>
        <taxon>Echinidea</taxon>
        <taxon>Strongylocentrotidae</taxon>
        <taxon>Strongylocentrotus</taxon>
    </lineage>
</organism>
<dbReference type="RefSeq" id="XP_030837183.1">
    <property type="nucleotide sequence ID" value="XM_030981323.1"/>
</dbReference>
<dbReference type="OrthoDB" id="10169315at2759"/>
<dbReference type="RefSeq" id="XP_003731094.2">
    <property type="nucleotide sequence ID" value="XM_003731046.3"/>
</dbReference>
<dbReference type="KEGG" id="spu:100888060"/>
<dbReference type="GeneID" id="100888060"/>
<keyword evidence="1" id="KW-0732">Signal</keyword>
<name>A0A7M7NIN0_STRPU</name>
<dbReference type="AlphaFoldDB" id="A0A7M7NIN0"/>
<dbReference type="Proteomes" id="UP000007110">
    <property type="component" value="Unassembled WGS sequence"/>
</dbReference>
<evidence type="ECO:0000313" key="3">
    <source>
        <dbReference type="Proteomes" id="UP000007110"/>
    </source>
</evidence>
<dbReference type="EnsemblMetazoa" id="XM_030981323">
    <property type="protein sequence ID" value="XP_030837183"/>
    <property type="gene ID" value="LOC115922377"/>
</dbReference>
<keyword evidence="3" id="KW-1185">Reference proteome</keyword>
<feature type="signal peptide" evidence="1">
    <location>
        <begin position="1"/>
        <end position="19"/>
    </location>
</feature>
<reference evidence="2" key="2">
    <citation type="submission" date="2021-01" db="UniProtKB">
        <authorList>
            <consortium name="EnsemblMetazoa"/>
        </authorList>
    </citation>
    <scope>IDENTIFICATION</scope>
</reference>
<sequence length="179" mass="19282">MDICTTLIILFGIASSATGLRCYQCTSDQSGSGPCVDTPNTRNMQVVEDCKGSCYVSYSQSSSGSGVVTSRGCYSRKWFCLETCLGLFADINNCQHCCSCNNCNDITASTLGTFGDDFDCSATTPESTTTVALFQPSTTTVTTPANEQGEPLPRSQAWRMNMSWQILLIFALTTSMVIL</sequence>
<dbReference type="InParanoid" id="A0A7M7NIN0"/>
<evidence type="ECO:0000256" key="1">
    <source>
        <dbReference type="SAM" id="SignalP"/>
    </source>
</evidence>
<dbReference type="KEGG" id="spu:115922377"/>
<protein>
    <submittedName>
        <fullName evidence="2">Uncharacterized protein</fullName>
    </submittedName>
</protein>
<feature type="chain" id="PRO_5029737080" evidence="1">
    <location>
        <begin position="20"/>
        <end position="179"/>
    </location>
</feature>